<accession>A0A7U3VS50</accession>
<reference evidence="5 6" key="4">
    <citation type="journal article" date="2020" name="Sci. Rep.">
        <title>beta-carboline chemical signals induce reveromycin production through a LuxR family regulator in Streptomyces sp. SN-593.</title>
        <authorList>
            <person name="Panthee S."/>
            <person name="Kito N."/>
            <person name="Hayashi T."/>
            <person name="Shimizu T."/>
            <person name="Ishikawa J."/>
            <person name="Hamamoto H."/>
            <person name="Osada H."/>
            <person name="Takahashi S."/>
        </authorList>
    </citation>
    <scope>NUCLEOTIDE SEQUENCE [LARGE SCALE GENOMIC DNA]</scope>
    <source>
        <strain evidence="5 6">SN-593</strain>
    </source>
</reference>
<evidence type="ECO:0000313" key="6">
    <source>
        <dbReference type="Proteomes" id="UP000595703"/>
    </source>
</evidence>
<dbReference type="InterPro" id="IPR002018">
    <property type="entry name" value="CarbesteraseB"/>
</dbReference>
<dbReference type="GO" id="GO:0016787">
    <property type="term" value="F:hydrolase activity"/>
    <property type="evidence" value="ECO:0007669"/>
    <property type="project" value="UniProtKB-KW"/>
</dbReference>
<dbReference type="Pfam" id="PF00135">
    <property type="entry name" value="COesterase"/>
    <property type="match status" value="1"/>
</dbReference>
<proteinExistence type="inferred from homology"/>
<dbReference type="AlphaFoldDB" id="A0A7U3VS50"/>
<protein>
    <recommendedName>
        <fullName evidence="3">Carboxylic ester hydrolase</fullName>
        <ecNumber evidence="3">3.1.1.-</ecNumber>
    </recommendedName>
</protein>
<dbReference type="Proteomes" id="UP000595703">
    <property type="component" value="Chromosome"/>
</dbReference>
<dbReference type="PROSITE" id="PS00122">
    <property type="entry name" value="CARBOXYLESTERASE_B_1"/>
    <property type="match status" value="1"/>
</dbReference>
<feature type="domain" description="Carboxylesterase type B" evidence="4">
    <location>
        <begin position="3"/>
        <end position="468"/>
    </location>
</feature>
<evidence type="ECO:0000256" key="2">
    <source>
        <dbReference type="ARBA" id="ARBA00022801"/>
    </source>
</evidence>
<dbReference type="KEGG" id="arev:RVR_8756"/>
<dbReference type="RefSeq" id="WP_202237283.1">
    <property type="nucleotide sequence ID" value="NZ_AP018365.1"/>
</dbReference>
<reference evidence="5 6" key="1">
    <citation type="journal article" date="2010" name="J. Bacteriol.">
        <title>Biochemical characterization of a novel indole prenyltransferase from Streptomyces sp. SN-593.</title>
        <authorList>
            <person name="Takahashi S."/>
            <person name="Takagi H."/>
            <person name="Toyoda A."/>
            <person name="Uramoto M."/>
            <person name="Nogawa T."/>
            <person name="Ueki M."/>
            <person name="Sakaki Y."/>
            <person name="Osada H."/>
        </authorList>
    </citation>
    <scope>NUCLEOTIDE SEQUENCE [LARGE SCALE GENOMIC DNA]</scope>
    <source>
        <strain evidence="5 6">SN-593</strain>
    </source>
</reference>
<keyword evidence="6" id="KW-1185">Reference proteome</keyword>
<evidence type="ECO:0000256" key="1">
    <source>
        <dbReference type="ARBA" id="ARBA00005964"/>
    </source>
</evidence>
<evidence type="ECO:0000313" key="5">
    <source>
        <dbReference type="EMBL" id="BBB01375.1"/>
    </source>
</evidence>
<keyword evidence="2 3" id="KW-0378">Hydrolase</keyword>
<dbReference type="InterPro" id="IPR019826">
    <property type="entry name" value="Carboxylesterase_B_AS"/>
</dbReference>
<name>A0A7U3VS50_9ACTN</name>
<gene>
    <name evidence="5" type="ORF">RVR_8756</name>
</gene>
<evidence type="ECO:0000259" key="4">
    <source>
        <dbReference type="Pfam" id="PF00135"/>
    </source>
</evidence>
<dbReference type="InterPro" id="IPR029058">
    <property type="entry name" value="AB_hydrolase_fold"/>
</dbReference>
<dbReference type="EMBL" id="AP018365">
    <property type="protein sequence ID" value="BBB01375.1"/>
    <property type="molecule type" value="Genomic_DNA"/>
</dbReference>
<sequence>MPVNAPCGPVEGIAREAHTAYLGVPYARAPYPGRAFEAPEPHARFTTCFEATGYGPGPAHPHVGQELFPDPVVTGDEALNLNVYAPSRGDGPFPVVVWLYGGGFFTGGNASPWYDGASFARDGVVLVVPNYRVAAEGFMILDDLVANRALLDVTAALTWVRDNIASFGGDPANVTLAGQSAGATAALALTGAPAARGLFRRLIAMSAGTPLLTPLERMTRLSADFAGQLGVPRTRQALSAAPTARRMELEHAWLPGEVQAPPESVDDRARQAGRDALRWQPTLDGAVVTTAPEEALSEPGALDALLIGTTTQEWNFLLGDLTTAPSTDACVTGMANLGLTSGDLDTYLGRLGSRNPGHALAQALSDHTFRRPARRIADTAARAGITTYAYQSAWPAPGFGAAHCSDLPFVFDHLDAPRAPELLGPDAPRHLAGRMHTALVRFAHDGDPGWSAYTAEERRTMVFDRDSHECADGLARTPDELADPAA</sequence>
<dbReference type="InterPro" id="IPR050309">
    <property type="entry name" value="Type-B_Carboxylest/Lipase"/>
</dbReference>
<reference evidence="5 6" key="2">
    <citation type="journal article" date="2011" name="J. Antibiot.">
        <title>Furaquinocins I and J: novel polyketide isoprenoid hybrid compounds from Streptomyces reveromyceticus SN-593.</title>
        <authorList>
            <person name="Panthee S."/>
            <person name="Takahashi S."/>
            <person name="Takagi H."/>
            <person name="Nogawa T."/>
            <person name="Oowada E."/>
            <person name="Uramoto M."/>
            <person name="Osada H."/>
        </authorList>
    </citation>
    <scope>NUCLEOTIDE SEQUENCE [LARGE SCALE GENOMIC DNA]</scope>
    <source>
        <strain evidence="5 6">SN-593</strain>
    </source>
</reference>
<dbReference type="EC" id="3.1.1.-" evidence="3"/>
<dbReference type="PANTHER" id="PTHR11559">
    <property type="entry name" value="CARBOXYLESTERASE"/>
    <property type="match status" value="1"/>
</dbReference>
<dbReference type="SUPFAM" id="SSF53474">
    <property type="entry name" value="alpha/beta-Hydrolases"/>
    <property type="match status" value="1"/>
</dbReference>
<evidence type="ECO:0000256" key="3">
    <source>
        <dbReference type="RuleBase" id="RU361235"/>
    </source>
</evidence>
<organism evidence="5 6">
    <name type="scientific">Actinacidiphila reveromycinica</name>
    <dbReference type="NCBI Taxonomy" id="659352"/>
    <lineage>
        <taxon>Bacteria</taxon>
        <taxon>Bacillati</taxon>
        <taxon>Actinomycetota</taxon>
        <taxon>Actinomycetes</taxon>
        <taxon>Kitasatosporales</taxon>
        <taxon>Streptomycetaceae</taxon>
        <taxon>Actinacidiphila</taxon>
    </lineage>
</organism>
<dbReference type="Gene3D" id="3.40.50.1820">
    <property type="entry name" value="alpha/beta hydrolase"/>
    <property type="match status" value="1"/>
</dbReference>
<comment type="similarity">
    <text evidence="1 3">Belongs to the type-B carboxylesterase/lipase family.</text>
</comment>
<reference evidence="5 6" key="3">
    <citation type="journal article" date="2011" name="Nat. Chem. Biol.">
        <title>Reveromycin A biosynthesis uses RevG and RevJ for stereospecific spiroacetal formation.</title>
        <authorList>
            <person name="Takahashi S."/>
            <person name="Toyoda A."/>
            <person name="Sekiyama Y."/>
            <person name="Takagi H."/>
            <person name="Nogawa T."/>
            <person name="Uramoto M."/>
            <person name="Suzuki R."/>
            <person name="Koshino H."/>
            <person name="Kumano T."/>
            <person name="Panthee S."/>
            <person name="Dairi T."/>
            <person name="Ishikawa J."/>
            <person name="Ikeda H."/>
            <person name="Sakaki Y."/>
            <person name="Osada H."/>
        </authorList>
    </citation>
    <scope>NUCLEOTIDE SEQUENCE [LARGE SCALE GENOMIC DNA]</scope>
    <source>
        <strain evidence="5 6">SN-593</strain>
    </source>
</reference>